<accession>A0A0G4GDV6</accession>
<dbReference type="InParanoid" id="A0A0G4GDV6"/>
<protein>
    <submittedName>
        <fullName evidence="2">Uncharacterized protein</fullName>
    </submittedName>
</protein>
<organism evidence="2 3">
    <name type="scientific">Vitrella brassicaformis (strain CCMP3155)</name>
    <dbReference type="NCBI Taxonomy" id="1169540"/>
    <lineage>
        <taxon>Eukaryota</taxon>
        <taxon>Sar</taxon>
        <taxon>Alveolata</taxon>
        <taxon>Colpodellida</taxon>
        <taxon>Vitrellaceae</taxon>
        <taxon>Vitrella</taxon>
    </lineage>
</organism>
<evidence type="ECO:0000313" key="3">
    <source>
        <dbReference type="Proteomes" id="UP000041254"/>
    </source>
</evidence>
<keyword evidence="3" id="KW-1185">Reference proteome</keyword>
<dbReference type="VEuPathDB" id="CryptoDB:Vbra_44"/>
<keyword evidence="1" id="KW-0472">Membrane</keyword>
<dbReference type="EMBL" id="CDMY01000630">
    <property type="protein sequence ID" value="CEM27166.1"/>
    <property type="molecule type" value="Genomic_DNA"/>
</dbReference>
<sequence>MTAVQHCQGPGCRLFFALFCRAAVPFGCAVQHYVVVFRTLCRVAFRSGALLLSLPDVLFAFAGRLRVWQRQFPALSTLTAPIG</sequence>
<feature type="transmembrane region" description="Helical" evidence="1">
    <location>
        <begin position="12"/>
        <end position="37"/>
    </location>
</feature>
<reference evidence="2 3" key="1">
    <citation type="submission" date="2014-11" db="EMBL/GenBank/DDBJ databases">
        <authorList>
            <person name="Zhu J."/>
            <person name="Qi W."/>
            <person name="Song R."/>
        </authorList>
    </citation>
    <scope>NUCLEOTIDE SEQUENCE [LARGE SCALE GENOMIC DNA]</scope>
</reference>
<keyword evidence="1" id="KW-0812">Transmembrane</keyword>
<keyword evidence="1" id="KW-1133">Transmembrane helix</keyword>
<proteinExistence type="predicted"/>
<dbReference type="AlphaFoldDB" id="A0A0G4GDV6"/>
<name>A0A0G4GDV6_VITBC</name>
<evidence type="ECO:0000313" key="2">
    <source>
        <dbReference type="EMBL" id="CEM27166.1"/>
    </source>
</evidence>
<gene>
    <name evidence="2" type="ORF">Vbra_44</name>
</gene>
<evidence type="ECO:0000256" key="1">
    <source>
        <dbReference type="SAM" id="Phobius"/>
    </source>
</evidence>
<dbReference type="Proteomes" id="UP000041254">
    <property type="component" value="Unassembled WGS sequence"/>
</dbReference>